<name>G7VXU5_PAETH</name>
<reference evidence="2" key="1">
    <citation type="submission" date="2011-11" db="EMBL/GenBank/DDBJ databases">
        <title>Complete sequence of Paenibacillus terrae HPL-003.</title>
        <authorList>
            <person name="Shin S.H."/>
            <person name="Kim S."/>
            <person name="Kim J.Y."/>
        </authorList>
    </citation>
    <scope>NUCLEOTIDE SEQUENCE [LARGE SCALE GENOMIC DNA]</scope>
    <source>
        <strain evidence="2">HPL-003</strain>
    </source>
</reference>
<evidence type="ECO:0000313" key="2">
    <source>
        <dbReference type="Proteomes" id="UP000005876"/>
    </source>
</evidence>
<organism evidence="1 2">
    <name type="scientific">Paenibacillus terrae (strain HPL-003)</name>
    <dbReference type="NCBI Taxonomy" id="985665"/>
    <lineage>
        <taxon>Bacteria</taxon>
        <taxon>Bacillati</taxon>
        <taxon>Bacillota</taxon>
        <taxon>Bacilli</taxon>
        <taxon>Bacillales</taxon>
        <taxon>Paenibacillaceae</taxon>
        <taxon>Paenibacillus</taxon>
    </lineage>
</organism>
<reference key="2">
    <citation type="submission" date="2011-11" db="EMBL/GenBank/DDBJ databases">
        <authorList>
            <person name="Shin S.H."/>
            <person name="Kim S."/>
            <person name="Kim J.Y."/>
        </authorList>
    </citation>
    <scope>NUCLEOTIDE SEQUENCE</scope>
    <source>
        <strain>HPL-003</strain>
    </source>
</reference>
<sequence length="31" mass="3714">MRLTELMGTDDENEELLSEIRHIRAKLAQWD</sequence>
<dbReference type="AlphaFoldDB" id="G7VXU5"/>
<reference evidence="1 2" key="3">
    <citation type="journal article" date="2012" name="J. Bacteriol.">
        <title>Genome Sequence of Paenibacillus terrae HPL-003, a Xylanase-Producing Bacterium Isolated from Soil Found in Forest Residue.</title>
        <authorList>
            <person name="Shin S.H."/>
            <person name="Kim S."/>
            <person name="Kim J.Y."/>
            <person name="Song H.Y."/>
            <person name="Cho S.J."/>
            <person name="Kim D.R."/>
            <person name="Lee K.I."/>
            <person name="Lim H.K."/>
            <person name="Park N.J."/>
            <person name="Hwang I.T."/>
            <person name="Yang K.S."/>
        </authorList>
    </citation>
    <scope>NUCLEOTIDE SEQUENCE [LARGE SCALE GENOMIC DNA]</scope>
    <source>
        <strain evidence="1 2">HPL-003</strain>
    </source>
</reference>
<dbReference type="KEGG" id="pta:HPL003_15535"/>
<dbReference type="EMBL" id="CP003107">
    <property type="protein sequence ID" value="AET59855.1"/>
    <property type="molecule type" value="Genomic_DNA"/>
</dbReference>
<dbReference type="HOGENOM" id="CLU_3397707_0_0_9"/>
<evidence type="ECO:0000313" key="1">
    <source>
        <dbReference type="EMBL" id="AET59855.1"/>
    </source>
</evidence>
<dbReference type="Proteomes" id="UP000005876">
    <property type="component" value="Chromosome"/>
</dbReference>
<accession>G7VXU5</accession>
<gene>
    <name evidence="1" type="ordered locus">HPL003_15535</name>
</gene>
<protein>
    <submittedName>
        <fullName evidence="1">Uncharacterized protein</fullName>
    </submittedName>
</protein>
<proteinExistence type="predicted"/>